<dbReference type="PANTHER" id="PTHR11579">
    <property type="entry name" value="PROTEIN-L-ISOASPARTATE O-METHYLTRANSFERASE"/>
    <property type="match status" value="1"/>
</dbReference>
<evidence type="ECO:0000256" key="2">
    <source>
        <dbReference type="ARBA" id="ARBA00005369"/>
    </source>
</evidence>
<keyword evidence="7" id="KW-0808">Transferase</keyword>
<evidence type="ECO:0000256" key="5">
    <source>
        <dbReference type="ARBA" id="ARBA00022490"/>
    </source>
</evidence>
<comment type="caution">
    <text evidence="12">The sequence shown here is derived from an EMBL/GenBank/DDBJ whole genome shotgun (WGS) entry which is preliminary data.</text>
</comment>
<dbReference type="InterPro" id="IPR029063">
    <property type="entry name" value="SAM-dependent_MTases_sf"/>
</dbReference>
<evidence type="ECO:0000256" key="8">
    <source>
        <dbReference type="ARBA" id="ARBA00022691"/>
    </source>
</evidence>
<dbReference type="Proteomes" id="UP001501237">
    <property type="component" value="Unassembled WGS sequence"/>
</dbReference>
<keyword evidence="5" id="KW-0963">Cytoplasm</keyword>
<dbReference type="Gene3D" id="3.40.50.150">
    <property type="entry name" value="Vaccinia Virus protein VP39"/>
    <property type="match status" value="1"/>
</dbReference>
<evidence type="ECO:0000256" key="1">
    <source>
        <dbReference type="ARBA" id="ARBA00004496"/>
    </source>
</evidence>
<evidence type="ECO:0000256" key="10">
    <source>
        <dbReference type="ARBA" id="ARBA00031323"/>
    </source>
</evidence>
<gene>
    <name evidence="12" type="ORF">GCM10010468_76280</name>
</gene>
<name>A0ABP6QLD5_9ACTN</name>
<dbReference type="Pfam" id="PF01135">
    <property type="entry name" value="PCMT"/>
    <property type="match status" value="1"/>
</dbReference>
<proteinExistence type="inferred from homology"/>
<evidence type="ECO:0000256" key="3">
    <source>
        <dbReference type="ARBA" id="ARBA00011890"/>
    </source>
</evidence>
<dbReference type="EMBL" id="BAAAUV010000039">
    <property type="protein sequence ID" value="GAA3239868.1"/>
    <property type="molecule type" value="Genomic_DNA"/>
</dbReference>
<dbReference type="NCBIfam" id="TIGR04364">
    <property type="entry name" value="methyltran_FxLD"/>
    <property type="match status" value="1"/>
</dbReference>
<dbReference type="CDD" id="cd02440">
    <property type="entry name" value="AdoMet_MTases"/>
    <property type="match status" value="1"/>
</dbReference>
<comment type="subcellular location">
    <subcellularLocation>
        <location evidence="1">Cytoplasm</location>
    </subcellularLocation>
</comment>
<comment type="similarity">
    <text evidence="2">Belongs to the methyltransferase superfamily. L-isoaspartyl/D-aspartyl protein methyltransferase family.</text>
</comment>
<evidence type="ECO:0000256" key="4">
    <source>
        <dbReference type="ARBA" id="ARBA00013346"/>
    </source>
</evidence>
<dbReference type="InterPro" id="IPR027573">
    <property type="entry name" value="Methyltran_FxLD"/>
</dbReference>
<evidence type="ECO:0000256" key="11">
    <source>
        <dbReference type="ARBA" id="ARBA00031350"/>
    </source>
</evidence>
<organism evidence="12 13">
    <name type="scientific">Actinocorallia longicatena</name>
    <dbReference type="NCBI Taxonomy" id="111803"/>
    <lineage>
        <taxon>Bacteria</taxon>
        <taxon>Bacillati</taxon>
        <taxon>Actinomycetota</taxon>
        <taxon>Actinomycetes</taxon>
        <taxon>Streptosporangiales</taxon>
        <taxon>Thermomonosporaceae</taxon>
        <taxon>Actinocorallia</taxon>
    </lineage>
</organism>
<sequence>MSTYRDLGFNSMGTEKDTASDSAALRAAMVERLRQRGVLHDPQVEAAMLAVPRHQFLPEVSIERAYSGESVVTHRDEKGAATSSASESAIIATMLEMLQLRPGQHVLEIGAGTGYNAALLSHLVGPEGRVTTVDIDPDVTAEAARHLRESGYTSVEVVTGDGEVGHAATAPFDRIVATAGAWDVPAAWKEQLAPDGLIVVPLRLRGLTRAVALRREGEIWRSTGMTECGFMPMRGAGAGTGVEQQTRLTGDAGVWIRTDEGLHAHPERLGAALATSPVVEWTGVVTRTVDDLDLWLSAQPGFSRLIVSREAVEGGLVDPIYPWGSMAVITDDSLAYVLQRPAGVNADGKPTIELGIAAYGPRDRELTDQVTERIGAWKKERTALGHVWIELHAAEGPVPDGLLIIPKRDSRVVVRAR</sequence>
<evidence type="ECO:0000313" key="12">
    <source>
        <dbReference type="EMBL" id="GAA3239868.1"/>
    </source>
</evidence>
<keyword evidence="6" id="KW-0489">Methyltransferase</keyword>
<keyword evidence="8" id="KW-0949">S-adenosyl-L-methionine</keyword>
<reference evidence="13" key="1">
    <citation type="journal article" date="2019" name="Int. J. Syst. Evol. Microbiol.">
        <title>The Global Catalogue of Microorganisms (GCM) 10K type strain sequencing project: providing services to taxonomists for standard genome sequencing and annotation.</title>
        <authorList>
            <consortium name="The Broad Institute Genomics Platform"/>
            <consortium name="The Broad Institute Genome Sequencing Center for Infectious Disease"/>
            <person name="Wu L."/>
            <person name="Ma J."/>
        </authorList>
    </citation>
    <scope>NUCLEOTIDE SEQUENCE [LARGE SCALE GENOMIC DNA]</scope>
    <source>
        <strain evidence="13">JCM 9377</strain>
    </source>
</reference>
<protein>
    <recommendedName>
        <fullName evidence="4">Protein-L-isoaspartate O-methyltransferase</fullName>
        <ecNumber evidence="3">2.1.1.77</ecNumber>
    </recommendedName>
    <alternativeName>
        <fullName evidence="11">L-isoaspartyl protein carboxyl methyltransferase</fullName>
    </alternativeName>
    <alternativeName>
        <fullName evidence="9">Protein L-isoaspartyl methyltransferase</fullName>
    </alternativeName>
    <alternativeName>
        <fullName evidence="10">Protein-beta-aspartate methyltransferase</fullName>
    </alternativeName>
</protein>
<accession>A0ABP6QLD5</accession>
<dbReference type="InterPro" id="IPR000682">
    <property type="entry name" value="PCMT"/>
</dbReference>
<evidence type="ECO:0000256" key="9">
    <source>
        <dbReference type="ARBA" id="ARBA00030757"/>
    </source>
</evidence>
<evidence type="ECO:0000313" key="13">
    <source>
        <dbReference type="Proteomes" id="UP001501237"/>
    </source>
</evidence>
<keyword evidence="13" id="KW-1185">Reference proteome</keyword>
<evidence type="ECO:0000256" key="6">
    <source>
        <dbReference type="ARBA" id="ARBA00022603"/>
    </source>
</evidence>
<dbReference type="PANTHER" id="PTHR11579:SF0">
    <property type="entry name" value="PROTEIN-L-ISOASPARTATE(D-ASPARTATE) O-METHYLTRANSFERASE"/>
    <property type="match status" value="1"/>
</dbReference>
<dbReference type="EC" id="2.1.1.77" evidence="3"/>
<evidence type="ECO:0000256" key="7">
    <source>
        <dbReference type="ARBA" id="ARBA00022679"/>
    </source>
</evidence>
<dbReference type="SUPFAM" id="SSF53335">
    <property type="entry name" value="S-adenosyl-L-methionine-dependent methyltransferases"/>
    <property type="match status" value="1"/>
</dbReference>